<evidence type="ECO:0000313" key="1">
    <source>
        <dbReference type="EMBL" id="EGM53452.1"/>
    </source>
</evidence>
<gene>
    <name evidence="1" type="ORF">LRU_00588</name>
</gene>
<organism evidence="1 2">
    <name type="scientific">Ligilactobacillus ruminis SPM0211</name>
    <dbReference type="NCBI Taxonomy" id="1040964"/>
    <lineage>
        <taxon>Bacteria</taxon>
        <taxon>Bacillati</taxon>
        <taxon>Bacillota</taxon>
        <taxon>Bacilli</taxon>
        <taxon>Lactobacillales</taxon>
        <taxon>Lactobacillaceae</taxon>
        <taxon>Ligilactobacillus</taxon>
    </lineage>
</organism>
<dbReference type="AlphaFoldDB" id="F7QYU7"/>
<accession>F7QYU7</accession>
<name>F7QYU7_9LACO</name>
<proteinExistence type="predicted"/>
<comment type="caution">
    <text evidence="1">The sequence shown here is derived from an EMBL/GenBank/DDBJ whole genome shotgun (WGS) entry which is preliminary data.</text>
</comment>
<protein>
    <submittedName>
        <fullName evidence="1">Uncharacterized protein</fullName>
    </submittedName>
</protein>
<dbReference type="Proteomes" id="UP000002971">
    <property type="component" value="Unassembled WGS sequence"/>
</dbReference>
<evidence type="ECO:0000313" key="2">
    <source>
        <dbReference type="Proteomes" id="UP000002971"/>
    </source>
</evidence>
<dbReference type="EMBL" id="AFOJ01000002">
    <property type="protein sequence ID" value="EGM53452.1"/>
    <property type="molecule type" value="Genomic_DNA"/>
</dbReference>
<reference evidence="1 2" key="1">
    <citation type="journal article" date="2011" name="J. Bacteriol.">
        <title>Genome Sequence of Lactobacillus ruminis SPM0211, Isolated from a Fecal Sample from a Healthy Korean.</title>
        <authorList>
            <person name="Lee S."/>
            <person name="Cho Y.J."/>
            <person name="Lee A.H."/>
            <person name="Chun J."/>
            <person name="Ha N.J."/>
            <person name="Ko G."/>
        </authorList>
    </citation>
    <scope>NUCLEOTIDE SEQUENCE [LARGE SCALE GENOMIC DNA]</scope>
    <source>
        <strain evidence="1 2">SPM0211</strain>
    </source>
</reference>
<sequence>MPFGKEKKVNVPKNHHGRCLADAYFYGRSRNFRSFEPIYHRMIIFFIEENDD</sequence>